<gene>
    <name evidence="2" type="ORF">HNR32_000864</name>
</gene>
<dbReference type="GO" id="GO:1902201">
    <property type="term" value="P:negative regulation of bacterial-type flagellum-dependent cell motility"/>
    <property type="evidence" value="ECO:0007669"/>
    <property type="project" value="TreeGrafter"/>
</dbReference>
<dbReference type="Proteomes" id="UP000559117">
    <property type="component" value="Unassembled WGS sequence"/>
</dbReference>
<name>A0A840UHS1_9FIRM</name>
<dbReference type="SMART" id="SM00267">
    <property type="entry name" value="GGDEF"/>
    <property type="match status" value="1"/>
</dbReference>
<dbReference type="RefSeq" id="WP_183859990.1">
    <property type="nucleotide sequence ID" value="NZ_JACHFH010000008.1"/>
</dbReference>
<dbReference type="SUPFAM" id="SSF55073">
    <property type="entry name" value="Nucleotide cyclase"/>
    <property type="match status" value="1"/>
</dbReference>
<feature type="domain" description="GGDEF" evidence="1">
    <location>
        <begin position="170"/>
        <end position="302"/>
    </location>
</feature>
<dbReference type="PANTHER" id="PTHR45138:SF9">
    <property type="entry name" value="DIGUANYLATE CYCLASE DGCM-RELATED"/>
    <property type="match status" value="1"/>
</dbReference>
<evidence type="ECO:0000259" key="1">
    <source>
        <dbReference type="PROSITE" id="PS50887"/>
    </source>
</evidence>
<evidence type="ECO:0000313" key="2">
    <source>
        <dbReference type="EMBL" id="MBB5335730.1"/>
    </source>
</evidence>
<dbReference type="GO" id="GO:0052621">
    <property type="term" value="F:diguanylate cyclase activity"/>
    <property type="evidence" value="ECO:0007669"/>
    <property type="project" value="TreeGrafter"/>
</dbReference>
<evidence type="ECO:0000313" key="3">
    <source>
        <dbReference type="Proteomes" id="UP000559117"/>
    </source>
</evidence>
<dbReference type="PROSITE" id="PS50887">
    <property type="entry name" value="GGDEF"/>
    <property type="match status" value="1"/>
</dbReference>
<dbReference type="Pfam" id="PF00990">
    <property type="entry name" value="GGDEF"/>
    <property type="match status" value="1"/>
</dbReference>
<dbReference type="InterPro" id="IPR000160">
    <property type="entry name" value="GGDEF_dom"/>
</dbReference>
<dbReference type="Gene3D" id="3.30.70.270">
    <property type="match status" value="1"/>
</dbReference>
<dbReference type="InterPro" id="IPR043128">
    <property type="entry name" value="Rev_trsase/Diguanyl_cyclase"/>
</dbReference>
<dbReference type="NCBIfam" id="TIGR00254">
    <property type="entry name" value="GGDEF"/>
    <property type="match status" value="1"/>
</dbReference>
<dbReference type="GO" id="GO:0043709">
    <property type="term" value="P:cell adhesion involved in single-species biofilm formation"/>
    <property type="evidence" value="ECO:0007669"/>
    <property type="project" value="TreeGrafter"/>
</dbReference>
<accession>A0A840UHS1</accession>
<comment type="caution">
    <text evidence="2">The sequence shown here is derived from an EMBL/GenBank/DDBJ whole genome shotgun (WGS) entry which is preliminary data.</text>
</comment>
<dbReference type="GO" id="GO:0005886">
    <property type="term" value="C:plasma membrane"/>
    <property type="evidence" value="ECO:0007669"/>
    <property type="project" value="TreeGrafter"/>
</dbReference>
<organism evidence="2 3">
    <name type="scientific">Pectinatus brassicae</name>
    <dbReference type="NCBI Taxonomy" id="862415"/>
    <lineage>
        <taxon>Bacteria</taxon>
        <taxon>Bacillati</taxon>
        <taxon>Bacillota</taxon>
        <taxon>Negativicutes</taxon>
        <taxon>Selenomonadales</taxon>
        <taxon>Selenomonadaceae</taxon>
        <taxon>Pectinatus</taxon>
    </lineage>
</organism>
<sequence length="302" mass="34590">MIKIPQKILDDIKTLDFYFDTVRIINPVEKKIYNIENKNDIHSSNKLPCHAIWNSYSPCKNCISMRAINEDTSLIKFEENSGKIFIITAIPLKLDNSSLVIELVKDITGQKLLDSISPANIGSLENYSLKKTIEKLNDIVIRDELTQVYNRKYIIERLPIDILDSIKNKFTLAIVLTDIDYFKKINDNYGHLVGDEVIKKFANILVNNTRKNQDWVARYGGEEFLICIKYAKKESIPSLIEHIRQSIENEKFDTSAGIISITSSFGGYILKNETINVLDALRIADENLYKAKNSGRNKIYCS</sequence>
<proteinExistence type="predicted"/>
<dbReference type="InterPro" id="IPR029787">
    <property type="entry name" value="Nucleotide_cyclase"/>
</dbReference>
<dbReference type="FunFam" id="3.30.70.270:FF:000001">
    <property type="entry name" value="Diguanylate cyclase domain protein"/>
    <property type="match status" value="1"/>
</dbReference>
<dbReference type="EMBL" id="JACHFH010000008">
    <property type="protein sequence ID" value="MBB5335730.1"/>
    <property type="molecule type" value="Genomic_DNA"/>
</dbReference>
<dbReference type="CDD" id="cd01949">
    <property type="entry name" value="GGDEF"/>
    <property type="match status" value="1"/>
</dbReference>
<dbReference type="InterPro" id="IPR050469">
    <property type="entry name" value="Diguanylate_Cyclase"/>
</dbReference>
<keyword evidence="3" id="KW-1185">Reference proteome</keyword>
<dbReference type="AlphaFoldDB" id="A0A840UHS1"/>
<reference evidence="2 3" key="1">
    <citation type="submission" date="2020-08" db="EMBL/GenBank/DDBJ databases">
        <title>Genomic Encyclopedia of Type Strains, Phase IV (KMG-IV): sequencing the most valuable type-strain genomes for metagenomic binning, comparative biology and taxonomic classification.</title>
        <authorList>
            <person name="Goeker M."/>
        </authorList>
    </citation>
    <scope>NUCLEOTIDE SEQUENCE [LARGE SCALE GENOMIC DNA]</scope>
    <source>
        <strain evidence="2 3">DSM 24661</strain>
    </source>
</reference>
<dbReference type="PANTHER" id="PTHR45138">
    <property type="entry name" value="REGULATORY COMPONENTS OF SENSORY TRANSDUCTION SYSTEM"/>
    <property type="match status" value="1"/>
</dbReference>
<protein>
    <submittedName>
        <fullName evidence="2">Diguanylate cyclase (GGDEF)-like protein</fullName>
    </submittedName>
</protein>